<dbReference type="AlphaFoldDB" id="R7QMJ9"/>
<dbReference type="InterPro" id="IPR038532">
    <property type="entry name" value="NDUFS4-like_sf"/>
</dbReference>
<name>R7QMJ9_CHOCR</name>
<dbReference type="InterPro" id="IPR006885">
    <property type="entry name" value="NADH_UbQ_FeS_4_mit-like"/>
</dbReference>
<keyword evidence="10" id="KW-0830">Ubiquinone</keyword>
<dbReference type="PANTHER" id="PTHR12219:SF8">
    <property type="entry name" value="NADH DEHYDROGENASE [UBIQUINONE] IRON-SULFUR PROTEIN 4, MITOCHONDRIAL"/>
    <property type="match status" value="1"/>
</dbReference>
<keyword evidence="8 9" id="KW-0472">Membrane</keyword>
<gene>
    <name evidence="10" type="ORF">CHC_T00010087001</name>
</gene>
<comment type="similarity">
    <text evidence="1 9">Belongs to the complex I NDUFS4 subunit family.</text>
</comment>
<evidence type="ECO:0000256" key="7">
    <source>
        <dbReference type="ARBA" id="ARBA00023128"/>
    </source>
</evidence>
<keyword evidence="4 9" id="KW-0999">Mitochondrion inner membrane</keyword>
<dbReference type="GO" id="GO:0022900">
    <property type="term" value="P:electron transport chain"/>
    <property type="evidence" value="ECO:0007669"/>
    <property type="project" value="InterPro"/>
</dbReference>
<dbReference type="Proteomes" id="UP000012073">
    <property type="component" value="Unassembled WGS sequence"/>
</dbReference>
<evidence type="ECO:0000256" key="2">
    <source>
        <dbReference type="ARBA" id="ARBA00022448"/>
    </source>
</evidence>
<keyword evidence="7 9" id="KW-0496">Mitochondrion</keyword>
<sequence>MSLSGWRASMTRLAPMASRQLSSSRDASVNVLSGIPDKHAARRVRIHRPAKVATQQGRGGLTQMWRLQFEKIEGDDRWTNPLMGWTSTGDPLSNMGMPFPTKEAAMKYAERNGYEYKVIEPEEEKQQVRKIAPFKRAMVHHWRHEAPVYEGDGAK</sequence>
<dbReference type="OMA" id="GKSMVHQ"/>
<dbReference type="OrthoDB" id="3089at2759"/>
<keyword evidence="2 9" id="KW-0813">Transport</keyword>
<keyword evidence="3 9" id="KW-0679">Respiratory chain</keyword>
<evidence type="ECO:0000256" key="8">
    <source>
        <dbReference type="ARBA" id="ARBA00023136"/>
    </source>
</evidence>
<evidence type="ECO:0000256" key="9">
    <source>
        <dbReference type="RuleBase" id="RU367010"/>
    </source>
</evidence>
<evidence type="ECO:0000256" key="1">
    <source>
        <dbReference type="ARBA" id="ARBA00005882"/>
    </source>
</evidence>
<evidence type="ECO:0000256" key="5">
    <source>
        <dbReference type="ARBA" id="ARBA00022946"/>
    </source>
</evidence>
<dbReference type="STRING" id="2769.R7QMJ9"/>
<comment type="subcellular location">
    <subcellularLocation>
        <location evidence="9">Mitochondrion inner membrane</location>
        <topology evidence="9">Peripheral membrane protein</topology>
        <orientation evidence="9">Matrix side</orientation>
    </subcellularLocation>
</comment>
<dbReference type="Pfam" id="PF04800">
    <property type="entry name" value="NDUS4"/>
    <property type="match status" value="1"/>
</dbReference>
<accession>R7QMJ9</accession>
<evidence type="ECO:0000313" key="11">
    <source>
        <dbReference type="Proteomes" id="UP000012073"/>
    </source>
</evidence>
<organism evidence="10 11">
    <name type="scientific">Chondrus crispus</name>
    <name type="common">Carrageen Irish moss</name>
    <name type="synonym">Polymorpha crispa</name>
    <dbReference type="NCBI Taxonomy" id="2769"/>
    <lineage>
        <taxon>Eukaryota</taxon>
        <taxon>Rhodophyta</taxon>
        <taxon>Florideophyceae</taxon>
        <taxon>Rhodymeniophycidae</taxon>
        <taxon>Gigartinales</taxon>
        <taxon>Gigartinaceae</taxon>
        <taxon>Chondrus</taxon>
    </lineage>
</organism>
<comment type="function">
    <text evidence="9">Accessory subunit of the mitochondrial membrane respiratory chain NADH dehydrogenase (Complex I), that is believed not to be involved in catalysis. Complex I functions in the transfer of electrons from NADH to the respiratory chain. The immediate electron acceptor for the enzyme is believed to be ubiquinone.</text>
</comment>
<dbReference type="PANTHER" id="PTHR12219">
    <property type="entry name" value="NADH-UBIQUINONE OXIDOREDUCTASE"/>
    <property type="match status" value="1"/>
</dbReference>
<evidence type="ECO:0000313" key="10">
    <source>
        <dbReference type="EMBL" id="CDF38610.1"/>
    </source>
</evidence>
<evidence type="ECO:0000256" key="4">
    <source>
        <dbReference type="ARBA" id="ARBA00022792"/>
    </source>
</evidence>
<evidence type="ECO:0000256" key="6">
    <source>
        <dbReference type="ARBA" id="ARBA00022982"/>
    </source>
</evidence>
<reference evidence="11" key="1">
    <citation type="journal article" date="2013" name="Proc. Natl. Acad. Sci. U.S.A.">
        <title>Genome structure and metabolic features in the red seaweed Chondrus crispus shed light on evolution of the Archaeplastida.</title>
        <authorList>
            <person name="Collen J."/>
            <person name="Porcel B."/>
            <person name="Carre W."/>
            <person name="Ball S.G."/>
            <person name="Chaparro C."/>
            <person name="Tonon T."/>
            <person name="Barbeyron T."/>
            <person name="Michel G."/>
            <person name="Noel B."/>
            <person name="Valentin K."/>
            <person name="Elias M."/>
            <person name="Artiguenave F."/>
            <person name="Arun A."/>
            <person name="Aury J.M."/>
            <person name="Barbosa-Neto J.F."/>
            <person name="Bothwell J.H."/>
            <person name="Bouget F.Y."/>
            <person name="Brillet L."/>
            <person name="Cabello-Hurtado F."/>
            <person name="Capella-Gutierrez S."/>
            <person name="Charrier B."/>
            <person name="Cladiere L."/>
            <person name="Cock J.M."/>
            <person name="Coelho S.M."/>
            <person name="Colleoni C."/>
            <person name="Czjzek M."/>
            <person name="Da Silva C."/>
            <person name="Delage L."/>
            <person name="Denoeud F."/>
            <person name="Deschamps P."/>
            <person name="Dittami S.M."/>
            <person name="Gabaldon T."/>
            <person name="Gachon C.M."/>
            <person name="Groisillier A."/>
            <person name="Herve C."/>
            <person name="Jabbari K."/>
            <person name="Katinka M."/>
            <person name="Kloareg B."/>
            <person name="Kowalczyk N."/>
            <person name="Labadie K."/>
            <person name="Leblanc C."/>
            <person name="Lopez P.J."/>
            <person name="McLachlan D.H."/>
            <person name="Meslet-Cladiere L."/>
            <person name="Moustafa A."/>
            <person name="Nehr Z."/>
            <person name="Nyvall Collen P."/>
            <person name="Panaud O."/>
            <person name="Partensky F."/>
            <person name="Poulain J."/>
            <person name="Rensing S.A."/>
            <person name="Rousvoal S."/>
            <person name="Samson G."/>
            <person name="Symeonidi A."/>
            <person name="Weissenbach J."/>
            <person name="Zambounis A."/>
            <person name="Wincker P."/>
            <person name="Boyen C."/>
        </authorList>
    </citation>
    <scope>NUCLEOTIDE SEQUENCE [LARGE SCALE GENOMIC DNA]</scope>
    <source>
        <strain evidence="11">cv. Stackhouse</strain>
    </source>
</reference>
<dbReference type="Gramene" id="CDF38610">
    <property type="protein sequence ID" value="CDF38610"/>
    <property type="gene ID" value="CHC_T00010087001"/>
</dbReference>
<dbReference type="RefSeq" id="XP_005718515.1">
    <property type="nucleotide sequence ID" value="XM_005718458.1"/>
</dbReference>
<dbReference type="EMBL" id="HG001949">
    <property type="protein sequence ID" value="CDF38610.1"/>
    <property type="molecule type" value="Genomic_DNA"/>
</dbReference>
<dbReference type="GO" id="GO:0005743">
    <property type="term" value="C:mitochondrial inner membrane"/>
    <property type="evidence" value="ECO:0007669"/>
    <property type="project" value="UniProtKB-SubCell"/>
</dbReference>
<keyword evidence="5 9" id="KW-0809">Transit peptide</keyword>
<dbReference type="GeneID" id="17326231"/>
<keyword evidence="11" id="KW-1185">Reference proteome</keyword>
<keyword evidence="6 9" id="KW-0249">Electron transport</keyword>
<protein>
    <recommendedName>
        <fullName evidence="9">NADH dehydrogenase [ubiquinone] iron-sulfur protein 4, mitochondrial</fullName>
    </recommendedName>
</protein>
<dbReference type="Gene3D" id="3.30.160.190">
    <property type="entry name" value="atu1810 like domain"/>
    <property type="match status" value="1"/>
</dbReference>
<dbReference type="KEGG" id="ccp:CHC_T00010087001"/>
<evidence type="ECO:0000256" key="3">
    <source>
        <dbReference type="ARBA" id="ARBA00022660"/>
    </source>
</evidence>
<proteinExistence type="inferred from homology"/>